<feature type="region of interest" description="Disordered" evidence="1">
    <location>
        <begin position="1"/>
        <end position="49"/>
    </location>
</feature>
<feature type="compositionally biased region" description="Low complexity" evidence="1">
    <location>
        <begin position="17"/>
        <end position="26"/>
    </location>
</feature>
<comment type="caution">
    <text evidence="2">The sequence shown here is derived from an EMBL/GenBank/DDBJ whole genome shotgun (WGS) entry which is preliminary data.</text>
</comment>
<name>A0A2H5Q9M5_CITUN</name>
<accession>A0A2H5Q9M5</accession>
<organism evidence="2 3">
    <name type="scientific">Citrus unshiu</name>
    <name type="common">Satsuma mandarin</name>
    <name type="synonym">Citrus nobilis var. unshiu</name>
    <dbReference type="NCBI Taxonomy" id="55188"/>
    <lineage>
        <taxon>Eukaryota</taxon>
        <taxon>Viridiplantae</taxon>
        <taxon>Streptophyta</taxon>
        <taxon>Embryophyta</taxon>
        <taxon>Tracheophyta</taxon>
        <taxon>Spermatophyta</taxon>
        <taxon>Magnoliopsida</taxon>
        <taxon>eudicotyledons</taxon>
        <taxon>Gunneridae</taxon>
        <taxon>Pentapetalae</taxon>
        <taxon>rosids</taxon>
        <taxon>malvids</taxon>
        <taxon>Sapindales</taxon>
        <taxon>Rutaceae</taxon>
        <taxon>Aurantioideae</taxon>
        <taxon>Citrus</taxon>
    </lineage>
</organism>
<evidence type="ECO:0000313" key="3">
    <source>
        <dbReference type="Proteomes" id="UP000236630"/>
    </source>
</evidence>
<protein>
    <submittedName>
        <fullName evidence="2">Uncharacterized protein</fullName>
    </submittedName>
</protein>
<feature type="compositionally biased region" description="Pro residues" evidence="1">
    <location>
        <begin position="1"/>
        <end position="16"/>
    </location>
</feature>
<dbReference type="AlphaFoldDB" id="A0A2H5Q9M5"/>
<keyword evidence="3" id="KW-1185">Reference proteome</keyword>
<dbReference type="EMBL" id="BDQV01000266">
    <property type="protein sequence ID" value="GAY61344.1"/>
    <property type="molecule type" value="Genomic_DNA"/>
</dbReference>
<sequence length="134" mass="14164">MDPPPLPPLSTAPPPFTVTSTTTTSPPWKPLPLPVPISPTRTPSSPPPAPAMLTLMMTTTHYRKSLVRSCASCVATVATSFPAPTAETPSMLCLPRRTRASVSLTATPLFRPSAPVSPALLCQWPVLHVKISTS</sequence>
<evidence type="ECO:0000313" key="2">
    <source>
        <dbReference type="EMBL" id="GAY61344.1"/>
    </source>
</evidence>
<proteinExistence type="predicted"/>
<evidence type="ECO:0000256" key="1">
    <source>
        <dbReference type="SAM" id="MobiDB-lite"/>
    </source>
</evidence>
<gene>
    <name evidence="2" type="ORF">CUMW_209240</name>
</gene>
<feature type="compositionally biased region" description="Pro residues" evidence="1">
    <location>
        <begin position="27"/>
        <end position="37"/>
    </location>
</feature>
<reference evidence="2 3" key="1">
    <citation type="journal article" date="2017" name="Front. Genet.">
        <title>Draft sequencing of the heterozygous diploid genome of Satsuma (Citrus unshiu Marc.) using a hybrid assembly approach.</title>
        <authorList>
            <person name="Shimizu T."/>
            <person name="Tanizawa Y."/>
            <person name="Mochizuki T."/>
            <person name="Nagasaki H."/>
            <person name="Yoshioka T."/>
            <person name="Toyoda A."/>
            <person name="Fujiyama A."/>
            <person name="Kaminuma E."/>
            <person name="Nakamura Y."/>
        </authorList>
    </citation>
    <scope>NUCLEOTIDE SEQUENCE [LARGE SCALE GENOMIC DNA]</scope>
    <source>
        <strain evidence="3">cv. Miyagawa wase</strain>
    </source>
</reference>
<dbReference type="Proteomes" id="UP000236630">
    <property type="component" value="Unassembled WGS sequence"/>
</dbReference>